<comment type="similarity">
    <text evidence="2 7">Belongs to the ExbD/TolR family.</text>
</comment>
<keyword evidence="7" id="KW-0653">Protein transport</keyword>
<feature type="transmembrane region" description="Helical" evidence="8">
    <location>
        <begin position="20"/>
        <end position="40"/>
    </location>
</feature>
<dbReference type="Gene3D" id="3.30.420.270">
    <property type="match status" value="1"/>
</dbReference>
<dbReference type="PANTHER" id="PTHR30558:SF7">
    <property type="entry name" value="TOL-PAL SYSTEM PROTEIN TOLR"/>
    <property type="match status" value="1"/>
</dbReference>
<dbReference type="EMBL" id="JAKLJA010000047">
    <property type="protein sequence ID" value="MCG5077994.1"/>
    <property type="molecule type" value="Genomic_DNA"/>
</dbReference>
<dbReference type="PANTHER" id="PTHR30558">
    <property type="entry name" value="EXBD MEMBRANE COMPONENT OF PMF-DRIVEN MACROMOLECULE IMPORT SYSTEM"/>
    <property type="match status" value="1"/>
</dbReference>
<keyword evidence="7" id="KW-0813">Transport</keyword>
<accession>A0A9X1UMC3</accession>
<keyword evidence="10" id="KW-1185">Reference proteome</keyword>
<keyword evidence="5 8" id="KW-1133">Transmembrane helix</keyword>
<evidence type="ECO:0000256" key="3">
    <source>
        <dbReference type="ARBA" id="ARBA00022475"/>
    </source>
</evidence>
<evidence type="ECO:0000256" key="1">
    <source>
        <dbReference type="ARBA" id="ARBA00004162"/>
    </source>
</evidence>
<evidence type="ECO:0000313" key="9">
    <source>
        <dbReference type="EMBL" id="MCG5077994.1"/>
    </source>
</evidence>
<evidence type="ECO:0000256" key="7">
    <source>
        <dbReference type="RuleBase" id="RU003879"/>
    </source>
</evidence>
<organism evidence="9 10">
    <name type="scientific">Paraburkholderia tagetis</name>
    <dbReference type="NCBI Taxonomy" id="2913261"/>
    <lineage>
        <taxon>Bacteria</taxon>
        <taxon>Pseudomonadati</taxon>
        <taxon>Pseudomonadota</taxon>
        <taxon>Betaproteobacteria</taxon>
        <taxon>Burkholderiales</taxon>
        <taxon>Burkholderiaceae</taxon>
        <taxon>Paraburkholderia</taxon>
    </lineage>
</organism>
<dbReference type="Pfam" id="PF02472">
    <property type="entry name" value="ExbD"/>
    <property type="match status" value="1"/>
</dbReference>
<evidence type="ECO:0000313" key="10">
    <source>
        <dbReference type="Proteomes" id="UP001139308"/>
    </source>
</evidence>
<comment type="subcellular location">
    <subcellularLocation>
        <location evidence="1">Cell membrane</location>
        <topology evidence="1">Single-pass membrane protein</topology>
    </subcellularLocation>
    <subcellularLocation>
        <location evidence="7">Cell membrane</location>
        <topology evidence="7">Single-pass type II membrane protein</topology>
    </subcellularLocation>
</comment>
<evidence type="ECO:0000256" key="2">
    <source>
        <dbReference type="ARBA" id="ARBA00005811"/>
    </source>
</evidence>
<keyword evidence="6 8" id="KW-0472">Membrane</keyword>
<keyword evidence="4 7" id="KW-0812">Transmembrane</keyword>
<proteinExistence type="inferred from homology"/>
<dbReference type="GO" id="GO:0005886">
    <property type="term" value="C:plasma membrane"/>
    <property type="evidence" value="ECO:0007669"/>
    <property type="project" value="UniProtKB-SubCell"/>
</dbReference>
<evidence type="ECO:0000256" key="5">
    <source>
        <dbReference type="ARBA" id="ARBA00022989"/>
    </source>
</evidence>
<dbReference type="GO" id="GO:0015031">
    <property type="term" value="P:protein transport"/>
    <property type="evidence" value="ECO:0007669"/>
    <property type="project" value="UniProtKB-KW"/>
</dbReference>
<reference evidence="9" key="1">
    <citation type="submission" date="2022-01" db="EMBL/GenBank/DDBJ databases">
        <title>Genome sequence and assembly of Parabukholderia sp. RG36.</title>
        <authorList>
            <person name="Chhetri G."/>
        </authorList>
    </citation>
    <scope>NUCLEOTIDE SEQUENCE</scope>
    <source>
        <strain evidence="9">RG36</strain>
    </source>
</reference>
<evidence type="ECO:0000256" key="6">
    <source>
        <dbReference type="ARBA" id="ARBA00023136"/>
    </source>
</evidence>
<name>A0A9X1UMC3_9BURK</name>
<dbReference type="InterPro" id="IPR003400">
    <property type="entry name" value="ExbD"/>
</dbReference>
<evidence type="ECO:0000256" key="4">
    <source>
        <dbReference type="ARBA" id="ARBA00022692"/>
    </source>
</evidence>
<sequence length="138" mass="15121">MNTRLDPLDDDTLTADINMTPLIDVMLVLLVVFMVTLPVLHHAAKLALPQASSQREMPHAPRVNIVIDASGRMSWDARPLQESELRMRIASAAAQSPQPELQLYADRAVPYGRVAELLAAASRSGLTKIAFVTEPLPK</sequence>
<keyword evidence="3" id="KW-1003">Cell membrane</keyword>
<dbReference type="AlphaFoldDB" id="A0A9X1UMC3"/>
<evidence type="ECO:0000256" key="8">
    <source>
        <dbReference type="SAM" id="Phobius"/>
    </source>
</evidence>
<dbReference type="RefSeq" id="WP_238467885.1">
    <property type="nucleotide sequence ID" value="NZ_JAKLJA010000047.1"/>
</dbReference>
<comment type="caution">
    <text evidence="9">The sequence shown here is derived from an EMBL/GenBank/DDBJ whole genome shotgun (WGS) entry which is preliminary data.</text>
</comment>
<protein>
    <submittedName>
        <fullName evidence="9">Biopolymer transporter ExbD</fullName>
    </submittedName>
</protein>
<gene>
    <name evidence="9" type="ORF">L5014_32435</name>
</gene>
<dbReference type="Proteomes" id="UP001139308">
    <property type="component" value="Unassembled WGS sequence"/>
</dbReference>
<dbReference type="GO" id="GO:0022857">
    <property type="term" value="F:transmembrane transporter activity"/>
    <property type="evidence" value="ECO:0007669"/>
    <property type="project" value="InterPro"/>
</dbReference>